<dbReference type="AlphaFoldDB" id="A0A1G9AMC9"/>
<gene>
    <name evidence="2" type="ORF">SAMN04487935_2939</name>
</gene>
<sequence length="185" mass="20616">MPVFGVLFYFFLNENYFIPAQKYLLLIQVSIILILIPIAIFYLLRTLGKADSVMLSDVSQRKIPLAAQAILIGLLIMQSIRVDIVPELFFFFSGGFISTVIAFILALANTKASLHQMGISTLTFFVIGLSLHNHKNAIAIIAVLFLINGLIATSRLYMNAHSGKELGMGFLAGMLPQIALWYFWL</sequence>
<feature type="transmembrane region" description="Helical" evidence="1">
    <location>
        <begin position="23"/>
        <end position="44"/>
    </location>
</feature>
<evidence type="ECO:0000313" key="3">
    <source>
        <dbReference type="Proteomes" id="UP000199580"/>
    </source>
</evidence>
<evidence type="ECO:0000256" key="1">
    <source>
        <dbReference type="SAM" id="Phobius"/>
    </source>
</evidence>
<evidence type="ECO:0008006" key="4">
    <source>
        <dbReference type="Google" id="ProtNLM"/>
    </source>
</evidence>
<accession>A0A1G9AMC9</accession>
<proteinExistence type="predicted"/>
<feature type="transmembrane region" description="Helical" evidence="1">
    <location>
        <begin position="166"/>
        <end position="184"/>
    </location>
</feature>
<dbReference type="STRING" id="1128970.SAMN04487935_2939"/>
<dbReference type="Proteomes" id="UP000199580">
    <property type="component" value="Unassembled WGS sequence"/>
</dbReference>
<organism evidence="2 3">
    <name type="scientific">Flavobacterium noncentrifugens</name>
    <dbReference type="NCBI Taxonomy" id="1128970"/>
    <lineage>
        <taxon>Bacteria</taxon>
        <taxon>Pseudomonadati</taxon>
        <taxon>Bacteroidota</taxon>
        <taxon>Flavobacteriia</taxon>
        <taxon>Flavobacteriales</taxon>
        <taxon>Flavobacteriaceae</taxon>
        <taxon>Flavobacterium</taxon>
    </lineage>
</organism>
<feature type="transmembrane region" description="Helical" evidence="1">
    <location>
        <begin position="88"/>
        <end position="107"/>
    </location>
</feature>
<feature type="transmembrane region" description="Helical" evidence="1">
    <location>
        <begin position="137"/>
        <end position="154"/>
    </location>
</feature>
<keyword evidence="3" id="KW-1185">Reference proteome</keyword>
<name>A0A1G9AMC9_9FLAO</name>
<dbReference type="EMBL" id="FNEZ01000005">
    <property type="protein sequence ID" value="SDK27730.1"/>
    <property type="molecule type" value="Genomic_DNA"/>
</dbReference>
<protein>
    <recommendedName>
        <fullName evidence="4">PAP2 superfamily protein</fullName>
    </recommendedName>
</protein>
<evidence type="ECO:0000313" key="2">
    <source>
        <dbReference type="EMBL" id="SDK27730.1"/>
    </source>
</evidence>
<keyword evidence="1" id="KW-0812">Transmembrane</keyword>
<keyword evidence="1" id="KW-1133">Transmembrane helix</keyword>
<keyword evidence="1" id="KW-0472">Membrane</keyword>
<reference evidence="2 3" key="1">
    <citation type="submission" date="2016-10" db="EMBL/GenBank/DDBJ databases">
        <authorList>
            <person name="de Groot N.N."/>
        </authorList>
    </citation>
    <scope>NUCLEOTIDE SEQUENCE [LARGE SCALE GENOMIC DNA]</scope>
    <source>
        <strain evidence="2 3">CGMCC 1.10076</strain>
    </source>
</reference>